<accession>A0A8K0H3I8</accession>
<comment type="caution">
    <text evidence="3">The sequence shown here is derived from an EMBL/GenBank/DDBJ whole genome shotgun (WGS) entry which is preliminary data.</text>
</comment>
<dbReference type="Pfam" id="PF02458">
    <property type="entry name" value="Transferase"/>
    <property type="match status" value="1"/>
</dbReference>
<dbReference type="GO" id="GO:0016747">
    <property type="term" value="F:acyltransferase activity, transferring groups other than amino-acyl groups"/>
    <property type="evidence" value="ECO:0007669"/>
    <property type="project" value="UniProtKB-ARBA"/>
</dbReference>
<evidence type="ECO:0000256" key="1">
    <source>
        <dbReference type="ARBA" id="ARBA00022679"/>
    </source>
</evidence>
<dbReference type="PANTHER" id="PTHR31625">
    <property type="match status" value="1"/>
</dbReference>
<dbReference type="InterPro" id="IPR051504">
    <property type="entry name" value="Plant_metabolite_acyltrans"/>
</dbReference>
<organism evidence="3 4">
    <name type="scientific">Rhamnella rubrinervis</name>
    <dbReference type="NCBI Taxonomy" id="2594499"/>
    <lineage>
        <taxon>Eukaryota</taxon>
        <taxon>Viridiplantae</taxon>
        <taxon>Streptophyta</taxon>
        <taxon>Embryophyta</taxon>
        <taxon>Tracheophyta</taxon>
        <taxon>Spermatophyta</taxon>
        <taxon>Magnoliopsida</taxon>
        <taxon>eudicotyledons</taxon>
        <taxon>Gunneridae</taxon>
        <taxon>Pentapetalae</taxon>
        <taxon>rosids</taxon>
        <taxon>fabids</taxon>
        <taxon>Rosales</taxon>
        <taxon>Rhamnaceae</taxon>
        <taxon>rhamnoid group</taxon>
        <taxon>Rhamneae</taxon>
        <taxon>Rhamnella</taxon>
    </lineage>
</organism>
<keyword evidence="1" id="KW-0808">Transferase</keyword>
<evidence type="ECO:0000256" key="2">
    <source>
        <dbReference type="ARBA" id="ARBA00023315"/>
    </source>
</evidence>
<sequence length="147" mass="15995">MTWASQVTPGSVRGTFELNRADIEKLRKSVCPADDFSSKRASTFSIICGYTWVCLEKARVVTSGKRAILGFSIDARSRLKHSIHPMYLGNFIAGRNVEAETEELVGGNGVRLAAEAISETIRGLEDGVVNGAEAWASMMINSEKTLL</sequence>
<protein>
    <submittedName>
        <fullName evidence="3">Uncharacterized protein</fullName>
    </submittedName>
</protein>
<dbReference type="EMBL" id="VOIH02000006">
    <property type="protein sequence ID" value="KAF3444870.1"/>
    <property type="molecule type" value="Genomic_DNA"/>
</dbReference>
<evidence type="ECO:0000313" key="4">
    <source>
        <dbReference type="Proteomes" id="UP000796880"/>
    </source>
</evidence>
<proteinExistence type="predicted"/>
<dbReference type="AlphaFoldDB" id="A0A8K0H3I8"/>
<keyword evidence="2" id="KW-0012">Acyltransferase</keyword>
<dbReference type="OrthoDB" id="1862401at2759"/>
<name>A0A8K0H3I8_9ROSA</name>
<dbReference type="Gene3D" id="3.30.559.10">
    <property type="entry name" value="Chloramphenicol acetyltransferase-like domain"/>
    <property type="match status" value="1"/>
</dbReference>
<gene>
    <name evidence="3" type="ORF">FNV43_RR14563</name>
</gene>
<reference evidence="3" key="1">
    <citation type="submission" date="2020-03" db="EMBL/GenBank/DDBJ databases">
        <title>A high-quality chromosome-level genome assembly of a woody plant with both climbing and erect habits, Rhamnella rubrinervis.</title>
        <authorList>
            <person name="Lu Z."/>
            <person name="Yang Y."/>
            <person name="Zhu X."/>
            <person name="Sun Y."/>
        </authorList>
    </citation>
    <scope>NUCLEOTIDE SEQUENCE</scope>
    <source>
        <strain evidence="3">BYM</strain>
        <tissue evidence="3">Leaf</tissue>
    </source>
</reference>
<keyword evidence="4" id="KW-1185">Reference proteome</keyword>
<evidence type="ECO:0000313" key="3">
    <source>
        <dbReference type="EMBL" id="KAF3444870.1"/>
    </source>
</evidence>
<dbReference type="InterPro" id="IPR023213">
    <property type="entry name" value="CAT-like_dom_sf"/>
</dbReference>
<dbReference type="Proteomes" id="UP000796880">
    <property type="component" value="Unassembled WGS sequence"/>
</dbReference>